<evidence type="ECO:0000313" key="2">
    <source>
        <dbReference type="EMBL" id="MBB4409581.1"/>
    </source>
</evidence>
<evidence type="ECO:0000313" key="1">
    <source>
        <dbReference type="EMBL" id="MBB4348025.1"/>
    </source>
</evidence>
<organism evidence="3 6">
    <name type="scientific">Aliirhizobium cellulosilyticum</name>
    <dbReference type="NCBI Taxonomy" id="393664"/>
    <lineage>
        <taxon>Bacteria</taxon>
        <taxon>Pseudomonadati</taxon>
        <taxon>Pseudomonadota</taxon>
        <taxon>Alphaproteobacteria</taxon>
        <taxon>Hyphomicrobiales</taxon>
        <taxon>Rhizobiaceae</taxon>
        <taxon>Aliirhizobium</taxon>
    </lineage>
</organism>
<evidence type="ECO:0000313" key="6">
    <source>
        <dbReference type="Proteomes" id="UP000576087"/>
    </source>
</evidence>
<gene>
    <name evidence="2" type="ORF">GGE31_000052</name>
    <name evidence="1" type="ORF">GGE33_001733</name>
    <name evidence="3" type="ORF">GGE35_000052</name>
</gene>
<dbReference type="Proteomes" id="UP000576087">
    <property type="component" value="Unassembled WGS sequence"/>
</dbReference>
<evidence type="ECO:0000313" key="3">
    <source>
        <dbReference type="EMBL" id="MBB4444270.1"/>
    </source>
</evidence>
<evidence type="ECO:0000313" key="4">
    <source>
        <dbReference type="Proteomes" id="UP000520770"/>
    </source>
</evidence>
<keyword evidence="5" id="KW-1185">Reference proteome</keyword>
<proteinExistence type="predicted"/>
<dbReference type="EMBL" id="JACIGW010000001">
    <property type="protein sequence ID" value="MBB4348025.1"/>
    <property type="molecule type" value="Genomic_DNA"/>
</dbReference>
<accession>A0A7W6UU28</accession>
<dbReference type="Proteomes" id="UP000520770">
    <property type="component" value="Unassembled WGS sequence"/>
</dbReference>
<dbReference type="RefSeq" id="WP_183822112.1">
    <property type="nucleotide sequence ID" value="NZ_JACIGW010000001.1"/>
</dbReference>
<name>A0A7W6UU28_9HYPH</name>
<sequence>MSAFVYLTAPDQSAAYLFADGAGYDTNGVVGNFTQKIACGQVAPIAITAVGHQVLGDKMKDFLIKQADRWGIDEFVDNFLPAFLRETALVYAEHQQHEVQNVAILISAWSETKGGFRLGFQTMDELRDDVTVRAFEPNIDRECTMRGAKMEVMDLVTIARPLVPGETVESYARYFGKAVLSRMREIPGLPMYLKDTDAKPRYQIGGHIDMATVDKDGARIERIHVWDDKVGQMIDPSVDHKTVVPLMNRKARRALRGAA</sequence>
<dbReference type="AlphaFoldDB" id="A0A7W6UU28"/>
<comment type="caution">
    <text evidence="3">The sequence shown here is derived from an EMBL/GenBank/DDBJ whole genome shotgun (WGS) entry which is preliminary data.</text>
</comment>
<protein>
    <submittedName>
        <fullName evidence="3">Uncharacterized protein</fullName>
    </submittedName>
</protein>
<evidence type="ECO:0000313" key="5">
    <source>
        <dbReference type="Proteomes" id="UP000524535"/>
    </source>
</evidence>
<dbReference type="Proteomes" id="UP000524535">
    <property type="component" value="Unassembled WGS sequence"/>
</dbReference>
<dbReference type="EMBL" id="JACIGY010000001">
    <property type="protein sequence ID" value="MBB4409581.1"/>
    <property type="molecule type" value="Genomic_DNA"/>
</dbReference>
<dbReference type="EMBL" id="JACIHM010000001">
    <property type="protein sequence ID" value="MBB4444270.1"/>
    <property type="molecule type" value="Genomic_DNA"/>
</dbReference>
<reference evidence="4 5" key="1">
    <citation type="submission" date="2020-08" db="EMBL/GenBank/DDBJ databases">
        <title>Genomic Encyclopedia of Type Strains, Phase IV (KMG-V): Genome sequencing to study the core and pangenomes of soil and plant-associated prokaryotes.</title>
        <authorList>
            <person name="Whitman W."/>
        </authorList>
    </citation>
    <scope>NUCLEOTIDE SEQUENCE [LARGE SCALE GENOMIC DNA]</scope>
    <source>
        <strain evidence="2 5">SEMIA 444</strain>
        <strain evidence="1 4">SEMIA 448</strain>
        <strain evidence="3 6">SEMIA 452</strain>
    </source>
</reference>